<dbReference type="Proteomes" id="UP000075714">
    <property type="component" value="Unassembled WGS sequence"/>
</dbReference>
<gene>
    <name evidence="2" type="ORF">GPECTOR_7g944</name>
</gene>
<feature type="domain" description="Reverse transcriptase Ty1/copia-type" evidence="1">
    <location>
        <begin position="11"/>
        <end position="254"/>
    </location>
</feature>
<dbReference type="PANTHER" id="PTHR43383:SF2">
    <property type="entry name" value="AMIDOHYDROLASE 2 FAMILY PROTEIN"/>
    <property type="match status" value="1"/>
</dbReference>
<protein>
    <recommendedName>
        <fullName evidence="1">Reverse transcriptase Ty1/copia-type domain-containing protein</fullName>
    </recommendedName>
</protein>
<sequence>MDEEMASLYENQTWELKPLPQGVKPVSVKWVYKYKFDASGNIERYKARLVARGFSQQQGVEFDEVFAPVIKHASLRALLSVVASRDLELHQLDVKTAFLNGELEEEVYVAQPPGYNLGGPNDACHLRKSLYGLRQAPRAWYERLRRELESMGFKSSAADPALFMKEENGNHVYLLVYVDDLLIAAKHLSTVRQIKSRLKSVFDVRHMEEARFFLGYEIERDRVRRVLKLSQKRYAATLVAKYGLDKANAKSVPLDPGTVLACLTLVESHVSSALH</sequence>
<name>A0A150GUM7_GONPE</name>
<dbReference type="Pfam" id="PF07727">
    <property type="entry name" value="RVT_2"/>
    <property type="match status" value="1"/>
</dbReference>
<dbReference type="STRING" id="33097.A0A150GUM7"/>
<comment type="caution">
    <text evidence="2">The sequence shown here is derived from an EMBL/GenBank/DDBJ whole genome shotgun (WGS) entry which is preliminary data.</text>
</comment>
<accession>A0A150GUM7</accession>
<dbReference type="InterPro" id="IPR013103">
    <property type="entry name" value="RVT_2"/>
</dbReference>
<dbReference type="EMBL" id="LSYV01000008">
    <property type="protein sequence ID" value="KXZ53494.1"/>
    <property type="molecule type" value="Genomic_DNA"/>
</dbReference>
<evidence type="ECO:0000313" key="2">
    <source>
        <dbReference type="EMBL" id="KXZ53494.1"/>
    </source>
</evidence>
<organism evidence="2 3">
    <name type="scientific">Gonium pectorale</name>
    <name type="common">Green alga</name>
    <dbReference type="NCBI Taxonomy" id="33097"/>
    <lineage>
        <taxon>Eukaryota</taxon>
        <taxon>Viridiplantae</taxon>
        <taxon>Chlorophyta</taxon>
        <taxon>core chlorophytes</taxon>
        <taxon>Chlorophyceae</taxon>
        <taxon>CS clade</taxon>
        <taxon>Chlamydomonadales</taxon>
        <taxon>Volvocaceae</taxon>
        <taxon>Gonium</taxon>
    </lineage>
</organism>
<dbReference type="AlphaFoldDB" id="A0A150GUM7"/>
<dbReference type="InterPro" id="IPR043502">
    <property type="entry name" value="DNA/RNA_pol_sf"/>
</dbReference>
<dbReference type="SUPFAM" id="SSF56672">
    <property type="entry name" value="DNA/RNA polymerases"/>
    <property type="match status" value="1"/>
</dbReference>
<reference evidence="3" key="1">
    <citation type="journal article" date="2016" name="Nat. Commun.">
        <title>The Gonium pectorale genome demonstrates co-option of cell cycle regulation during the evolution of multicellularity.</title>
        <authorList>
            <person name="Hanschen E.R."/>
            <person name="Marriage T.N."/>
            <person name="Ferris P.J."/>
            <person name="Hamaji T."/>
            <person name="Toyoda A."/>
            <person name="Fujiyama A."/>
            <person name="Neme R."/>
            <person name="Noguchi H."/>
            <person name="Minakuchi Y."/>
            <person name="Suzuki M."/>
            <person name="Kawai-Toyooka H."/>
            <person name="Smith D.R."/>
            <person name="Sparks H."/>
            <person name="Anderson J."/>
            <person name="Bakaric R."/>
            <person name="Luria V."/>
            <person name="Karger A."/>
            <person name="Kirschner M.W."/>
            <person name="Durand P.M."/>
            <person name="Michod R.E."/>
            <person name="Nozaki H."/>
            <person name="Olson B.J."/>
        </authorList>
    </citation>
    <scope>NUCLEOTIDE SEQUENCE [LARGE SCALE GENOMIC DNA]</scope>
    <source>
        <strain evidence="3">NIES-2863</strain>
    </source>
</reference>
<dbReference type="PANTHER" id="PTHR43383">
    <property type="entry name" value="NODULIN 6"/>
    <property type="match status" value="1"/>
</dbReference>
<dbReference type="OrthoDB" id="1250461at2759"/>
<evidence type="ECO:0000313" key="3">
    <source>
        <dbReference type="Proteomes" id="UP000075714"/>
    </source>
</evidence>
<keyword evidence="3" id="KW-1185">Reference proteome</keyword>
<evidence type="ECO:0000259" key="1">
    <source>
        <dbReference type="Pfam" id="PF07727"/>
    </source>
</evidence>
<proteinExistence type="predicted"/>